<keyword evidence="2 5" id="KW-0812">Transmembrane</keyword>
<dbReference type="GO" id="GO:0012505">
    <property type="term" value="C:endomembrane system"/>
    <property type="evidence" value="ECO:0007669"/>
    <property type="project" value="UniProtKB-SubCell"/>
</dbReference>
<feature type="transmembrane region" description="Helical" evidence="5">
    <location>
        <begin position="329"/>
        <end position="357"/>
    </location>
</feature>
<dbReference type="EMBL" id="LDRK01000038">
    <property type="protein sequence ID" value="KTR85855.1"/>
    <property type="molecule type" value="Genomic_DNA"/>
</dbReference>
<dbReference type="SMART" id="SM00752">
    <property type="entry name" value="HTTM"/>
    <property type="match status" value="1"/>
</dbReference>
<gene>
    <name evidence="7" type="ORF">NS354_07280</name>
</gene>
<feature type="transmembrane region" description="Helical" evidence="5">
    <location>
        <begin position="241"/>
        <end position="260"/>
    </location>
</feature>
<dbReference type="PANTHER" id="PTHR39535">
    <property type="entry name" value="SPORULATION-DELAYING PROTEIN SDPB"/>
    <property type="match status" value="1"/>
</dbReference>
<comment type="caution">
    <text evidence="7">The sequence shown here is derived from an EMBL/GenBank/DDBJ whole genome shotgun (WGS) entry which is preliminary data.</text>
</comment>
<evidence type="ECO:0000256" key="5">
    <source>
        <dbReference type="SAM" id="Phobius"/>
    </source>
</evidence>
<dbReference type="Proteomes" id="UP000070810">
    <property type="component" value="Unassembled WGS sequence"/>
</dbReference>
<feature type="transmembrane region" description="Helical" evidence="5">
    <location>
        <begin position="50"/>
        <end position="70"/>
    </location>
</feature>
<feature type="transmembrane region" description="Helical" evidence="5">
    <location>
        <begin position="114"/>
        <end position="131"/>
    </location>
</feature>
<evidence type="ECO:0000256" key="3">
    <source>
        <dbReference type="ARBA" id="ARBA00022989"/>
    </source>
</evidence>
<name>A0A147ENW9_9MICO</name>
<evidence type="ECO:0000313" key="7">
    <source>
        <dbReference type="EMBL" id="KTR85855.1"/>
    </source>
</evidence>
<dbReference type="InterPro" id="IPR052964">
    <property type="entry name" value="Sporulation_signal_mat"/>
</dbReference>
<evidence type="ECO:0000256" key="1">
    <source>
        <dbReference type="ARBA" id="ARBA00004127"/>
    </source>
</evidence>
<comment type="subcellular location">
    <subcellularLocation>
        <location evidence="1">Endomembrane system</location>
        <topology evidence="1">Multi-pass membrane protein</topology>
    </subcellularLocation>
</comment>
<reference evidence="7 8" key="1">
    <citation type="journal article" date="2016" name="Front. Microbiol.">
        <title>Genomic Resource of Rice Seed Associated Bacteria.</title>
        <authorList>
            <person name="Midha S."/>
            <person name="Bansal K."/>
            <person name="Sharma S."/>
            <person name="Kumar N."/>
            <person name="Patil P.P."/>
            <person name="Chaudhry V."/>
            <person name="Patil P.B."/>
        </authorList>
    </citation>
    <scope>NUCLEOTIDE SEQUENCE [LARGE SCALE GENOMIC DNA]</scope>
    <source>
        <strain evidence="7 8">NS354</strain>
    </source>
</reference>
<organism evidence="7 8">
    <name type="scientific">Leucobacter chromiiresistens</name>
    <dbReference type="NCBI Taxonomy" id="1079994"/>
    <lineage>
        <taxon>Bacteria</taxon>
        <taxon>Bacillati</taxon>
        <taxon>Actinomycetota</taxon>
        <taxon>Actinomycetes</taxon>
        <taxon>Micrococcales</taxon>
        <taxon>Microbacteriaceae</taxon>
        <taxon>Leucobacter</taxon>
    </lineage>
</organism>
<dbReference type="InterPro" id="IPR011020">
    <property type="entry name" value="HTTM-like"/>
</dbReference>
<feature type="transmembrane region" description="Helical" evidence="5">
    <location>
        <begin position="295"/>
        <end position="317"/>
    </location>
</feature>
<sequence>MQEAAGLSAAITIEPEQHPEEAAASRPLARRAFDCVLSVPAWLAERRRSVYGLAVARYILGIAALATLLANLPFRYALWGSGAAWMNEYYADNAFTSRWLFSAFEDAQSDSQFTALYVLLIALTVCFTIGLKFRIVTPVMWALYVGLLFMNKPVIGEVGDVAWRIAVMLLWFTDASQVWSVDAMLRRRFARMWPAYAPQGGGLISQCFGRSETLGRTRKPVQMLIDGLAHSMPWFTGWQRATIHNLALATLIVQICWIYFSAGTYKTGEAWVDGTAVYYATQLTEFHTFPWLNGLLGSSAIIVALLTFGSVLVQLFFPALIIHPYSRAVALAGILAFHLGIGILMNILWFSLAMVAIDAALVDDRTYRKLAEKCRALFRRRRA</sequence>
<evidence type="ECO:0000256" key="2">
    <source>
        <dbReference type="ARBA" id="ARBA00022692"/>
    </source>
</evidence>
<evidence type="ECO:0000313" key="8">
    <source>
        <dbReference type="Proteomes" id="UP000070810"/>
    </source>
</evidence>
<accession>A0A147ENW9</accession>
<dbReference type="AlphaFoldDB" id="A0A147ENW9"/>
<feature type="domain" description="HTTM-like" evidence="6">
    <location>
        <begin position="45"/>
        <end position="366"/>
    </location>
</feature>
<dbReference type="PATRIC" id="fig|1079994.3.peg.1579"/>
<dbReference type="InterPro" id="IPR053934">
    <property type="entry name" value="HTTM_dom"/>
</dbReference>
<proteinExistence type="predicted"/>
<dbReference type="PANTHER" id="PTHR39535:SF2">
    <property type="entry name" value="HTTM DOMAIN-CONTAINING PROTEIN"/>
    <property type="match status" value="1"/>
</dbReference>
<keyword evidence="8" id="KW-1185">Reference proteome</keyword>
<evidence type="ECO:0000256" key="4">
    <source>
        <dbReference type="ARBA" id="ARBA00023136"/>
    </source>
</evidence>
<keyword evidence="4 5" id="KW-0472">Membrane</keyword>
<dbReference type="Pfam" id="PF05090">
    <property type="entry name" value="HTTM"/>
    <property type="match status" value="2"/>
</dbReference>
<keyword evidence="3 5" id="KW-1133">Transmembrane helix</keyword>
<protein>
    <recommendedName>
        <fullName evidence="6">HTTM-like domain-containing protein</fullName>
    </recommendedName>
</protein>
<evidence type="ECO:0000259" key="6">
    <source>
        <dbReference type="SMART" id="SM00752"/>
    </source>
</evidence>